<geneLocation type="plasmid" evidence="1 2">
    <name>unnamed1</name>
</geneLocation>
<protein>
    <submittedName>
        <fullName evidence="1">Uncharacterized protein</fullName>
    </submittedName>
</protein>
<dbReference type="AlphaFoldDB" id="A0A1Q2L4J3"/>
<dbReference type="RefSeq" id="WP_077591237.1">
    <property type="nucleotide sequence ID" value="NZ_CP019641.1"/>
</dbReference>
<sequence length="219" mass="25830">MCHAFTLEEKPQDVVRKMISDIKNHGKFLTEIEVLFKGRLKIKCFEVTSDMKLTNGYYKQMESDLLRMVSNVLEPIVNFTGFTTKVIVQVQNNGALDFNDINVSLHTDMPEKITATRLFEKRVNHIFPFLEFLQGVEVKGHHHRLIALHANINLSIEDIDYVIFEEKIFPPRVTTQWMLTLERMILESEKEYAYHAFIPCFDGELLWERKEQVLRYTFQ</sequence>
<name>A0A1Q2L4J3_9BACL</name>
<evidence type="ECO:0000313" key="1">
    <source>
        <dbReference type="EMBL" id="AQQ55378.1"/>
    </source>
</evidence>
<dbReference type="OrthoDB" id="9900143at2"/>
<keyword evidence="1" id="KW-0614">Plasmid</keyword>
<dbReference type="KEGG" id="pmar:B0X71_19605"/>
<proteinExistence type="predicted"/>
<dbReference type="Proteomes" id="UP000188184">
    <property type="component" value="Plasmid unnamed1"/>
</dbReference>
<evidence type="ECO:0000313" key="2">
    <source>
        <dbReference type="Proteomes" id="UP000188184"/>
    </source>
</evidence>
<dbReference type="EMBL" id="CP019641">
    <property type="protein sequence ID" value="AQQ55378.1"/>
    <property type="molecule type" value="Genomic_DNA"/>
</dbReference>
<organism evidence="1 2">
    <name type="scientific">Planococcus lenghuensis</name>
    <dbReference type="NCBI Taxonomy" id="2213202"/>
    <lineage>
        <taxon>Bacteria</taxon>
        <taxon>Bacillati</taxon>
        <taxon>Bacillota</taxon>
        <taxon>Bacilli</taxon>
        <taxon>Bacillales</taxon>
        <taxon>Caryophanaceae</taxon>
        <taxon>Planococcus</taxon>
    </lineage>
</organism>
<keyword evidence="2" id="KW-1185">Reference proteome</keyword>
<reference evidence="1 2" key="1">
    <citation type="submission" date="2017-02" db="EMBL/GenBank/DDBJ databases">
        <title>The complete genomic sequence of a novel cold adapted crude oil-degrading bacterium Planococcus qaidamina Y42.</title>
        <authorList>
            <person name="Yang R."/>
        </authorList>
    </citation>
    <scope>NUCLEOTIDE SEQUENCE [LARGE SCALE GENOMIC DNA]</scope>
    <source>
        <strain evidence="1 2">Y42</strain>
        <plasmid evidence="1 2">unnamed1</plasmid>
    </source>
</reference>
<gene>
    <name evidence="1" type="ORF">B0X71_19605</name>
</gene>
<accession>A0A1Q2L4J3</accession>